<dbReference type="Proteomes" id="UP000231516">
    <property type="component" value="Unassembled WGS sequence"/>
</dbReference>
<dbReference type="AlphaFoldDB" id="A0A2G5JZY9"/>
<accession>A0A2G5JZY9</accession>
<evidence type="ECO:0000313" key="3">
    <source>
        <dbReference type="Proteomes" id="UP000231516"/>
    </source>
</evidence>
<keyword evidence="3" id="KW-1185">Reference proteome</keyword>
<evidence type="ECO:0000256" key="1">
    <source>
        <dbReference type="SAM" id="Phobius"/>
    </source>
</evidence>
<dbReference type="EMBL" id="MDGM01000015">
    <property type="protein sequence ID" value="PIB22857.1"/>
    <property type="molecule type" value="Genomic_DNA"/>
</dbReference>
<organism evidence="2 3">
    <name type="scientific">Paramylibacter kogurei</name>
    <dbReference type="NCBI Taxonomy" id="1889778"/>
    <lineage>
        <taxon>Bacteria</taxon>
        <taxon>Pseudomonadati</taxon>
        <taxon>Pseudomonadota</taxon>
        <taxon>Alphaproteobacteria</taxon>
        <taxon>Rhodobacterales</taxon>
        <taxon>Paracoccaceae</taxon>
        <taxon>Paramylibacter</taxon>
    </lineage>
</organism>
<gene>
    <name evidence="2" type="ORF">BFP76_10020</name>
</gene>
<comment type="caution">
    <text evidence="2">The sequence shown here is derived from an EMBL/GenBank/DDBJ whole genome shotgun (WGS) entry which is preliminary data.</text>
</comment>
<dbReference type="Pfam" id="PF18910">
    <property type="entry name" value="DUF5665"/>
    <property type="match status" value="1"/>
</dbReference>
<sequence length="88" mass="9953">MSEESEKSELSLLLEEVQKLNRHHYVRAHDSWWGLISYQVVRGLAFGLGSVVGATVLVSVMVYLLGQLDFIPILGNWASQILDIIQQR</sequence>
<keyword evidence="1" id="KW-1133">Transmembrane helix</keyword>
<name>A0A2G5JZY9_9RHOB</name>
<dbReference type="OrthoDB" id="7859841at2"/>
<reference evidence="2 3" key="1">
    <citation type="submission" date="2016-08" db="EMBL/GenBank/DDBJ databases">
        <title>Draft genome of Amylibacter sp. strain 4G11.</title>
        <authorList>
            <person name="Wong S.-K."/>
            <person name="Hamasaki K."/>
            <person name="Yoshizawa S."/>
        </authorList>
    </citation>
    <scope>NUCLEOTIDE SEQUENCE [LARGE SCALE GENOMIC DNA]</scope>
    <source>
        <strain evidence="2 3">4G11</strain>
    </source>
</reference>
<dbReference type="RefSeq" id="WP_099594638.1">
    <property type="nucleotide sequence ID" value="NZ_MDGM01000015.1"/>
</dbReference>
<keyword evidence="1" id="KW-0472">Membrane</keyword>
<feature type="transmembrane region" description="Helical" evidence="1">
    <location>
        <begin position="44"/>
        <end position="65"/>
    </location>
</feature>
<evidence type="ECO:0000313" key="2">
    <source>
        <dbReference type="EMBL" id="PIB22857.1"/>
    </source>
</evidence>
<proteinExistence type="predicted"/>
<keyword evidence="1" id="KW-0812">Transmembrane</keyword>
<dbReference type="InterPro" id="IPR043723">
    <property type="entry name" value="DUF5665"/>
</dbReference>
<protein>
    <submittedName>
        <fullName evidence="2">Uncharacterized protein</fullName>
    </submittedName>
</protein>